<evidence type="ECO:0000256" key="2">
    <source>
        <dbReference type="ARBA" id="ARBA00022840"/>
    </source>
</evidence>
<dbReference type="Gene3D" id="3.40.50.300">
    <property type="entry name" value="P-loop containing nucleotide triphosphate hydrolases"/>
    <property type="match status" value="2"/>
</dbReference>
<dbReference type="PANTHER" id="PTHR43788">
    <property type="entry name" value="DNA2/NAM7 HELICASE FAMILY MEMBER"/>
    <property type="match status" value="1"/>
</dbReference>
<proteinExistence type="predicted"/>
<feature type="domain" description="UvrD-like helicase C-terminal" evidence="3">
    <location>
        <begin position="325"/>
        <end position="373"/>
    </location>
</feature>
<keyword evidence="5" id="KW-1185">Reference proteome</keyword>
<dbReference type="RefSeq" id="WP_340272492.1">
    <property type="nucleotide sequence ID" value="NZ_JBAKIA010000001.1"/>
</dbReference>
<evidence type="ECO:0000259" key="3">
    <source>
        <dbReference type="Pfam" id="PF13538"/>
    </source>
</evidence>
<sequence length="374" mass="41525">MAWSSVQETALSETAAWLKRGDRQVFRLFGFAGTGKTTLARHLAEGIDGDVCFGAFTGKAAHVLRQKGCEDAGTIHSLIYRPRSAKEEENADDDTEDNGPQFAIKRDSAAATAKLIVIDECSMVDEDLGRDLLSFGTPVLVLGDPAQLPPVKGGGYFTDAEPDVMLTEVHRQAQDNPIVRMSMTIREGGSLDYGEYGESQVIHRRDIDKEKILSADQVLVGTNKTRRLYNGRIRELKGFTTPMPAVTDKLVCLRNDKTKGLLNGGLWSVKRLRPPRGNTLRFDVTPEDEAAGKQTVKVSVLPAMFEDGAEQIAYAIRRKADEFDYGYALTVHKAQGSQWDDVVLFDESWAFREHKARWLYTAVTRAAERITVVR</sequence>
<dbReference type="PANTHER" id="PTHR43788:SF6">
    <property type="entry name" value="DNA HELICASE B"/>
    <property type="match status" value="1"/>
</dbReference>
<dbReference type="CDD" id="cd18809">
    <property type="entry name" value="SF1_C_RecD"/>
    <property type="match status" value="1"/>
</dbReference>
<evidence type="ECO:0000313" key="5">
    <source>
        <dbReference type="Proteomes" id="UP001385499"/>
    </source>
</evidence>
<dbReference type="InterPro" id="IPR050534">
    <property type="entry name" value="Coronavir_polyprotein_1ab"/>
</dbReference>
<dbReference type="InterPro" id="IPR027785">
    <property type="entry name" value="UvrD-like_helicase_C"/>
</dbReference>
<keyword evidence="1" id="KW-0547">Nucleotide-binding</keyword>
<accession>A0ABU8TFR3</accession>
<protein>
    <submittedName>
        <fullName evidence="4">ATP-dependent RecD-like DNA helicase</fullName>
    </submittedName>
</protein>
<dbReference type="InterPro" id="IPR027417">
    <property type="entry name" value="P-loop_NTPase"/>
</dbReference>
<gene>
    <name evidence="4" type="ORF">V6575_02725</name>
</gene>
<evidence type="ECO:0000313" key="4">
    <source>
        <dbReference type="EMBL" id="MEJ8472990.1"/>
    </source>
</evidence>
<comment type="caution">
    <text evidence="4">The sequence shown here is derived from an EMBL/GenBank/DDBJ whole genome shotgun (WGS) entry which is preliminary data.</text>
</comment>
<name>A0ABU8TFR3_9HYPH</name>
<dbReference type="Pfam" id="PF13538">
    <property type="entry name" value="UvrD_C_2"/>
    <property type="match status" value="1"/>
</dbReference>
<dbReference type="SUPFAM" id="SSF52540">
    <property type="entry name" value="P-loop containing nucleoside triphosphate hydrolases"/>
    <property type="match status" value="2"/>
</dbReference>
<keyword evidence="2" id="KW-0067">ATP-binding</keyword>
<dbReference type="Pfam" id="PF13604">
    <property type="entry name" value="AAA_30"/>
    <property type="match status" value="1"/>
</dbReference>
<evidence type="ECO:0000256" key="1">
    <source>
        <dbReference type="ARBA" id="ARBA00022741"/>
    </source>
</evidence>
<reference evidence="4 5" key="1">
    <citation type="submission" date="2024-02" db="EMBL/GenBank/DDBJ databases">
        <title>Roseibium algae sp. nov., isolated from marine alga (Grateloupia sp.), showing potential in myo-inositol conversion.</title>
        <authorList>
            <person name="Wang Y."/>
        </authorList>
    </citation>
    <scope>NUCLEOTIDE SEQUENCE [LARGE SCALE GENOMIC DNA]</scope>
    <source>
        <strain evidence="4 5">H3510</strain>
    </source>
</reference>
<organism evidence="4 5">
    <name type="scientific">Roseibium algae</name>
    <dbReference type="NCBI Taxonomy" id="3123038"/>
    <lineage>
        <taxon>Bacteria</taxon>
        <taxon>Pseudomonadati</taxon>
        <taxon>Pseudomonadota</taxon>
        <taxon>Alphaproteobacteria</taxon>
        <taxon>Hyphomicrobiales</taxon>
        <taxon>Stappiaceae</taxon>
        <taxon>Roseibium</taxon>
    </lineage>
</organism>
<dbReference type="Proteomes" id="UP001385499">
    <property type="component" value="Unassembled WGS sequence"/>
</dbReference>
<dbReference type="EMBL" id="JBAKIA010000001">
    <property type="protein sequence ID" value="MEJ8472990.1"/>
    <property type="molecule type" value="Genomic_DNA"/>
</dbReference>